<dbReference type="AlphaFoldDB" id="A0A7W3J0Q9"/>
<proteinExistence type="predicted"/>
<gene>
    <name evidence="1" type="ORF">FB382_002458</name>
</gene>
<reference evidence="1 2" key="1">
    <citation type="submission" date="2020-07" db="EMBL/GenBank/DDBJ databases">
        <title>Sequencing the genomes of 1000 actinobacteria strains.</title>
        <authorList>
            <person name="Klenk H.-P."/>
        </authorList>
    </citation>
    <scope>NUCLEOTIDE SEQUENCE [LARGE SCALE GENOMIC DNA]</scope>
    <source>
        <strain evidence="1 2">DSM 21349</strain>
    </source>
</reference>
<keyword evidence="2" id="KW-1185">Reference proteome</keyword>
<accession>A0A7W3J0Q9</accession>
<comment type="caution">
    <text evidence="1">The sequence shown here is derived from an EMBL/GenBank/DDBJ whole genome shotgun (WGS) entry which is preliminary data.</text>
</comment>
<evidence type="ECO:0000313" key="2">
    <source>
        <dbReference type="Proteomes" id="UP000580910"/>
    </source>
</evidence>
<organism evidence="1 2">
    <name type="scientific">Nocardioides ginsengisegetis</name>
    <dbReference type="NCBI Taxonomy" id="661491"/>
    <lineage>
        <taxon>Bacteria</taxon>
        <taxon>Bacillati</taxon>
        <taxon>Actinomycetota</taxon>
        <taxon>Actinomycetes</taxon>
        <taxon>Propionibacteriales</taxon>
        <taxon>Nocardioidaceae</taxon>
        <taxon>Nocardioides</taxon>
    </lineage>
</organism>
<evidence type="ECO:0000313" key="1">
    <source>
        <dbReference type="EMBL" id="MBA8804167.1"/>
    </source>
</evidence>
<dbReference type="EMBL" id="JACGXA010000001">
    <property type="protein sequence ID" value="MBA8804167.1"/>
    <property type="molecule type" value="Genomic_DNA"/>
</dbReference>
<dbReference type="RefSeq" id="WP_182539520.1">
    <property type="nucleotide sequence ID" value="NZ_JACGXA010000001.1"/>
</dbReference>
<protein>
    <submittedName>
        <fullName evidence="1">Uncharacterized protein</fullName>
    </submittedName>
</protein>
<name>A0A7W3J0Q9_9ACTN</name>
<dbReference type="Proteomes" id="UP000580910">
    <property type="component" value="Unassembled WGS sequence"/>
</dbReference>
<sequence>MLALWQPAGPAAATNCATANLYFAGGVTDFSSATRGARADIQIPTTVPTICTGAADASKFSDAWSMVFAYNPSHSTYYYAQVGFGKDTLTETQNSYLPNARLTSFAQYRKSDGSNWTTAIFAAPTLGSTVTYKNNWRSDDGHIHMLADGVQYLETNYDPTSYWDSSWQGQFENETGYRDTQTWGTLNDKTIWTHVDKSDSSGNWSSFGSMTAVNQGNGAWSVNTFHPASGGWGVMVWTP</sequence>